<keyword evidence="3" id="KW-1185">Reference proteome</keyword>
<protein>
    <submittedName>
        <fullName evidence="2">Uncharacterized protein</fullName>
    </submittedName>
</protein>
<evidence type="ECO:0000256" key="1">
    <source>
        <dbReference type="SAM" id="Phobius"/>
    </source>
</evidence>
<keyword evidence="1" id="KW-0472">Membrane</keyword>
<name>A0AAW3AAC7_9TRYP</name>
<gene>
    <name evidence="2" type="ORF">Q4I31_004895</name>
</gene>
<feature type="transmembrane region" description="Helical" evidence="1">
    <location>
        <begin position="55"/>
        <end position="74"/>
    </location>
</feature>
<keyword evidence="1" id="KW-0812">Transmembrane</keyword>
<keyword evidence="1" id="KW-1133">Transmembrane helix</keyword>
<evidence type="ECO:0000313" key="2">
    <source>
        <dbReference type="EMBL" id="KAL0501211.1"/>
    </source>
</evidence>
<sequence length="83" mass="9167">MVPTMADAGAADDLETVRRAPLNASGQADYALRCEMHSCYLASTDSVGDELETTLIIPCVLCFISAGVGTYNWMRWRQYLVFN</sequence>
<comment type="caution">
    <text evidence="2">The sequence shown here is derived from an EMBL/GenBank/DDBJ whole genome shotgun (WGS) entry which is preliminary data.</text>
</comment>
<proteinExistence type="predicted"/>
<reference evidence="2 3" key="1">
    <citation type="submission" date="2024-02" db="EMBL/GenBank/DDBJ databases">
        <title>FIRST GENOME SEQUENCES OF Leishmania (Viannia) shawi, Leishmania (Viannia) lindenbergi AND Leishmania (Viannia) utingensis.</title>
        <authorList>
            <person name="Resadore F."/>
            <person name="Custodio M.G.F."/>
            <person name="Boite M.C."/>
            <person name="Cupolillo E."/>
            <person name="Ferreira G.E.M."/>
        </authorList>
    </citation>
    <scope>NUCLEOTIDE SEQUENCE [LARGE SCALE GENOMIC DNA]</scope>
    <source>
        <strain evidence="2 3">MHOM/BR/1966/M15733</strain>
    </source>
</reference>
<dbReference type="AlphaFoldDB" id="A0AAW3AAC7"/>
<dbReference type="Proteomes" id="UP001500131">
    <property type="component" value="Unassembled WGS sequence"/>
</dbReference>
<accession>A0AAW3AAC7</accession>
<organism evidence="2 3">
    <name type="scientific">Leishmania lindenbergi</name>
    <dbReference type="NCBI Taxonomy" id="651832"/>
    <lineage>
        <taxon>Eukaryota</taxon>
        <taxon>Discoba</taxon>
        <taxon>Euglenozoa</taxon>
        <taxon>Kinetoplastea</taxon>
        <taxon>Metakinetoplastina</taxon>
        <taxon>Trypanosomatida</taxon>
        <taxon>Trypanosomatidae</taxon>
        <taxon>Leishmaniinae</taxon>
        <taxon>Leishmania</taxon>
    </lineage>
</organism>
<dbReference type="EMBL" id="JBAMZK010000029">
    <property type="protein sequence ID" value="KAL0501211.1"/>
    <property type="molecule type" value="Genomic_DNA"/>
</dbReference>
<evidence type="ECO:0000313" key="3">
    <source>
        <dbReference type="Proteomes" id="UP001500131"/>
    </source>
</evidence>